<accession>A0ABY8WUD3</accession>
<dbReference type="EMBL" id="CP126980">
    <property type="protein sequence ID" value="WIN00289.1"/>
    <property type="molecule type" value="Genomic_DNA"/>
</dbReference>
<name>A0ABY8WUD3_9ACTN</name>
<dbReference type="RefSeq" id="WP_284921805.1">
    <property type="nucleotide sequence ID" value="NZ_CP126980.1"/>
</dbReference>
<evidence type="ECO:0000313" key="1">
    <source>
        <dbReference type="EMBL" id="WIN00289.1"/>
    </source>
</evidence>
<proteinExistence type="predicted"/>
<dbReference type="Proteomes" id="UP001240150">
    <property type="component" value="Chromosome"/>
</dbReference>
<gene>
    <name evidence="1" type="ORF">ACTOB_003986</name>
</gene>
<reference evidence="1 2" key="1">
    <citation type="submission" date="2023-06" db="EMBL/GenBank/DDBJ databases">
        <authorList>
            <person name="Yushchuk O."/>
            <person name="Binda E."/>
            <person name="Ruckert-Reed C."/>
            <person name="Fedorenko V."/>
            <person name="Kalinowski J."/>
            <person name="Marinelli F."/>
        </authorList>
    </citation>
    <scope>NUCLEOTIDE SEQUENCE [LARGE SCALE GENOMIC DNA]</scope>
    <source>
        <strain evidence="1 2">NRRL 3884</strain>
    </source>
</reference>
<sequence length="195" mass="21128">MRDYFRWMVLGTVVAISALTGHWILGAGGKARYEPKPLPTNVSAIMASYGYKKSGDNSQSYAGRILGAEHYFYCPTEHDCNTAAGNAAHPPVDIYGAAAVEVEIWWPPALPAKDSPLAGKRLTICTYTPEVISSARITNDEWAKNIASLSQAARSLVTEKMAASPQRLPVAPGDEQAIPVNGWQCPVPARRSLTW</sequence>
<keyword evidence="2" id="KW-1185">Reference proteome</keyword>
<evidence type="ECO:0000313" key="2">
    <source>
        <dbReference type="Proteomes" id="UP001240150"/>
    </source>
</evidence>
<protein>
    <submittedName>
        <fullName evidence="1">Uncharacterized protein</fullName>
    </submittedName>
</protein>
<organism evidence="1 2">
    <name type="scientific">Actinoplanes oblitus</name>
    <dbReference type="NCBI Taxonomy" id="3040509"/>
    <lineage>
        <taxon>Bacteria</taxon>
        <taxon>Bacillati</taxon>
        <taxon>Actinomycetota</taxon>
        <taxon>Actinomycetes</taxon>
        <taxon>Micromonosporales</taxon>
        <taxon>Micromonosporaceae</taxon>
        <taxon>Actinoplanes</taxon>
    </lineage>
</organism>